<feature type="active site" description="Proton acceptor" evidence="2">
    <location>
        <position position="281"/>
    </location>
</feature>
<dbReference type="EMBL" id="LKAJ01000008">
    <property type="protein sequence ID" value="KRG20863.1"/>
    <property type="molecule type" value="Genomic_DNA"/>
</dbReference>
<keyword evidence="3" id="KW-0175">Coiled coil</keyword>
<dbReference type="EMBL" id="LKAJ02000001">
    <property type="protein sequence ID" value="MCS5711340.1"/>
    <property type="molecule type" value="Genomic_DNA"/>
</dbReference>
<accession>A0A0Q9YJN1</accession>
<feature type="short sequence motif" description="GXSXG" evidence="2">
    <location>
        <begin position="1283"/>
        <end position="1287"/>
    </location>
</feature>
<reference evidence="6" key="2">
    <citation type="journal article" date="2016" name="Genome Announc.">
        <title>Draft Genome Sequences of Two Novel Amoeba-Resistant Intranuclear Bacteria, 'Candidatus Berkiella cookevillensis' and 'Candidatus Berkiella aquae'.</title>
        <authorList>
            <person name="Mehari Y.T."/>
            <person name="Arivett B.A."/>
            <person name="Farone A.L."/>
            <person name="Gunderson J.H."/>
            <person name="Farone M.B."/>
        </authorList>
    </citation>
    <scope>NUCLEOTIDE SEQUENCE</scope>
    <source>
        <strain evidence="6">HT99</strain>
    </source>
</reference>
<evidence type="ECO:0000256" key="2">
    <source>
        <dbReference type="PROSITE-ProRule" id="PRU01161"/>
    </source>
</evidence>
<dbReference type="Gene3D" id="3.40.1090.10">
    <property type="entry name" value="Cytosolic phospholipase A2 catalytic domain"/>
    <property type="match status" value="2"/>
</dbReference>
<protein>
    <submittedName>
        <fullName evidence="6">Patatin-like phospholipase family protein</fullName>
    </submittedName>
</protein>
<dbReference type="PROSITE" id="PS51635">
    <property type="entry name" value="PNPLA"/>
    <property type="match status" value="2"/>
</dbReference>
<dbReference type="RefSeq" id="WP_075066705.1">
    <property type="nucleotide sequence ID" value="NZ_LKAJ02000001.1"/>
</dbReference>
<feature type="coiled-coil region" evidence="3">
    <location>
        <begin position="455"/>
        <end position="514"/>
    </location>
</feature>
<feature type="active site" description="Nucleophile" evidence="2">
    <location>
        <position position="1285"/>
    </location>
</feature>
<reference evidence="5" key="1">
    <citation type="submission" date="2015-09" db="EMBL/GenBank/DDBJ databases">
        <title>Draft Genome Sequences of Two Novel Amoeba-resistant Intranuclear Bacteria, Candidatus Berkiella cookevillensis and Candidatus Berkiella aquae.</title>
        <authorList>
            <person name="Mehari Y.T."/>
            <person name="Arivett B.A."/>
            <person name="Farone A.L."/>
            <person name="Gunderson J.H."/>
            <person name="Farone M.B."/>
        </authorList>
    </citation>
    <scope>NUCLEOTIDE SEQUENCE [LARGE SCALE GENOMIC DNA]</scope>
    <source>
        <strain evidence="5">HT99</strain>
    </source>
</reference>
<feature type="active site" description="Proton acceptor" evidence="2">
    <location>
        <position position="1499"/>
    </location>
</feature>
<dbReference type="PANTHER" id="PTHR46394:SF1">
    <property type="entry name" value="PNPLA DOMAIN-CONTAINING PROTEIN"/>
    <property type="match status" value="1"/>
</dbReference>
<dbReference type="CDD" id="cd07207">
    <property type="entry name" value="Pat_ExoU_VipD_like"/>
    <property type="match status" value="1"/>
</dbReference>
<dbReference type="OrthoDB" id="5650221at2"/>
<feature type="domain" description="PNPLA" evidence="4">
    <location>
        <begin position="1250"/>
        <end position="1512"/>
    </location>
</feature>
<dbReference type="SUPFAM" id="SSF52151">
    <property type="entry name" value="FabD/lysophospholipase-like"/>
    <property type="match status" value="2"/>
</dbReference>
<name>A0A0Q9YJN1_9GAMM</name>
<evidence type="ECO:0000256" key="1">
    <source>
        <dbReference type="ARBA" id="ARBA00023098"/>
    </source>
</evidence>
<evidence type="ECO:0000259" key="4">
    <source>
        <dbReference type="PROSITE" id="PS51635"/>
    </source>
</evidence>
<feature type="short sequence motif" description="GXGXXG" evidence="2">
    <location>
        <begin position="44"/>
        <end position="49"/>
    </location>
</feature>
<sequence length="2028" mass="232382">MTLSHNTVPSIDIAQLDRVWGQAKHRTTLSREERPPIENLVLEGGGVRGFAYLGALEVLAENGILQNVKRIAGSSAGAIVGLLLALGCEPAEIAKIMEKDLELSKLLDPKYAVDPTRFIPIGGMKIGLSDIANLFRNKGLFKGDAFLEVAKKITGQILARKLKEAIKSRDSTILSEMKSQGKEQAHINQYVEEQYQELLEQYYLDEPGNITFEQLEKIRTDFPTLGFREFFVTGTRLSNGTLKVFNASSDPNMSIVDAVRITMSFPFAFEPVLYQGEYYADGGIASNYPMDIFNQDQFLTHGRNDAGVNPCTLGLLVDSAEEIDSRWGVKKSKKAKLKMGVFVKNVIEGLHNRADDLKNAYSINSIQIYDHDLQTLDFKLTKEKINKLILSGRNALQQYIDHYMSDDVIYNQLPSYDGVYEKYYGKRPEELIRIIEKDLWPTIQETNNFIDLLKKIDFQNELSALDEAMQEYAQNEREEQYSLYFQLEEMADELDNFNQETQVVEKKLRAYQIKKRNLIASLDEAARAKDKKNVASYQKTLNEIIKKISLAEEHKQSIEHERVVIKENYAQMKKLINRELFLLIDQKQILQHVFDNHILAKLRTTESALQEHLDIALDALSSHRKDYPDPRVNEKVETHLFEIKEEYFAAMLKFYLEQEHLDEEQAIQKANERSEIFADLVQFGIKIPKARELIIHYFDAQLLIKRNAKHPLLDMHADMQRQQFRRNFFKRLVYEELEQLNLLNHLNEQDLNEVDELWNRTVNEYLAKDSDISESYAEYLAKEKILKRCKEKVLRKQQQEYKNYKREIKSQVDIEYALKLQAMTKKLGHGKWGNVFLAETRNDVKRNLTNTDVNGTIYGSKFSEFNVATINTKSGPRIRHKAIKKFSNLPGIEAHILTPAKESLRNPVKKSKELIILFNEPKSEGFLNNFSRAIKYNALRRKQFNQYKDEILKKIIWSLRQMQEQDLKPDDAKFKITIAGRGLAGQDAQYLLAAIINKLNKKEIPEFKKVKNLELVLTDPARVSDVVALKTANDLHELKVKRPELKVRGYNVVHQRQVANQRGRKKLENYLGQANVLSKVSPDDALVIADFRDTHDSRHQHRLLTNQNPDSALEKELNESKFIYSNLFVRNISVYAKKLKNVGKFICFQFAPKFFNFIKGKIINAPSMLKDLLSPIYRIAKHFKKKEMISPVLPNWQSKIRSNEQQPIQKKESNNLPLTQSLQSKIKCLINESSPSKRLQREPKPPIENIVLEGGGTNAFACLGALKQLENEGLINNLQRLAGSSSGGIVAALYAMGYSADELMDVFANKINLKDFLDEPYPMAGLDTLFKVNNIDVGIGGIFSLFMNKGLFKGDNFKRLIEKLIDNKLQANLKHIIFEQLSAQEKQLLLNVPAFLPTDERNKRIDDYLGLKLNDLKKKYGISQLGRITFLQAQQLAKAYPALNIKEIFITGTKMSDASLRVFSSESEPSMSIADAVRITMSFPGGFIPVKYKDEFYVDGGVASNYPMQIFDQEKYLSHGLNDAAVNPCTLGILVDSKADIEARWGMLPTQTTELRFSTLVFKVLEGMHNRLGILRDKYSINSVQVSDNLGVNGTYKSSRKFNFNLTKREKMQLYQNGQDALKLYAKQYHGTDVQYSHLEHYKNLYEKYGTKTLPELQRILESEVEPLLAEFARVEPLLQAEQLRLQSTLQQAEIILANTSSQEEILQLLDKQETIQYELDLTNKSSLANQQSTQGVEDKIATINRHKNELLQPYRHHSSQVPPDVHERVMAYDKELEDLAANRRSEALQHDRLKSKQTFLVEERRKLEQRLHQYDESIIDSAITKKQCQQELEAIEQAFWGQGEILQEKSILLRRMQAKGGKPPLEEEDYISRASPLLLSAGAPKMIAAPTLQLGKVSAKDIKDIVSYFPSHEWERFSNGNSHHFHRKSHVDEMIKVTYQATEHLQISGIPTTKLGQLANAYEGKPCAVLVESIEQAKDFIKTLHISGFDIKRINRIEVQGTALIDTKNLIAEILKISLKSRLKPQK</sequence>
<proteinExistence type="predicted"/>
<organism evidence="5">
    <name type="scientific">Candidatus Berkiella aquae</name>
    <dbReference type="NCBI Taxonomy" id="295108"/>
    <lineage>
        <taxon>Bacteria</taxon>
        <taxon>Pseudomonadati</taxon>
        <taxon>Pseudomonadota</taxon>
        <taxon>Gammaproteobacteria</taxon>
        <taxon>Candidatus Berkiellales</taxon>
        <taxon>Candidatus Berkiellaceae</taxon>
        <taxon>Candidatus Berkiella</taxon>
    </lineage>
</organism>
<feature type="domain" description="PNPLA" evidence="4">
    <location>
        <begin position="40"/>
        <end position="294"/>
    </location>
</feature>
<dbReference type="InterPro" id="IPR052580">
    <property type="entry name" value="Lipid_Hydrolase"/>
</dbReference>
<feature type="coiled-coil region" evidence="3">
    <location>
        <begin position="787"/>
        <end position="814"/>
    </location>
</feature>
<feature type="short sequence motif" description="DGA/G" evidence="2">
    <location>
        <begin position="281"/>
        <end position="283"/>
    </location>
</feature>
<comment type="caution">
    <text evidence="5">The sequence shown here is derived from an EMBL/GenBank/DDBJ whole genome shotgun (WGS) entry which is preliminary data.</text>
</comment>
<dbReference type="Pfam" id="PF01734">
    <property type="entry name" value="Patatin"/>
    <property type="match status" value="2"/>
</dbReference>
<evidence type="ECO:0000256" key="3">
    <source>
        <dbReference type="SAM" id="Coils"/>
    </source>
</evidence>
<dbReference type="InterPro" id="IPR002641">
    <property type="entry name" value="PNPLA_dom"/>
</dbReference>
<feature type="short sequence motif" description="DGA/G" evidence="2">
    <location>
        <begin position="1499"/>
        <end position="1501"/>
    </location>
</feature>
<dbReference type="STRING" id="295108.HT99x_02080"/>
<dbReference type="GO" id="GO:0016042">
    <property type="term" value="P:lipid catabolic process"/>
    <property type="evidence" value="ECO:0007669"/>
    <property type="project" value="UniProtKB-UniRule"/>
</dbReference>
<keyword evidence="1 2" id="KW-0443">Lipid metabolism</keyword>
<dbReference type="PANTHER" id="PTHR46394">
    <property type="entry name" value="ANNEXIN"/>
    <property type="match status" value="1"/>
</dbReference>
<feature type="active site" description="Nucleophile" evidence="2">
    <location>
        <position position="75"/>
    </location>
</feature>
<keyword evidence="2" id="KW-0442">Lipid degradation</keyword>
<evidence type="ECO:0000313" key="7">
    <source>
        <dbReference type="Proteomes" id="UP000051497"/>
    </source>
</evidence>
<reference evidence="6" key="3">
    <citation type="submission" date="2021-06" db="EMBL/GenBank/DDBJ databases">
        <title>Genomic Description and Analysis of Intracellular Bacteria, Candidatus Berkiella cookevillensis and Candidatus Berkiella aquae.</title>
        <authorList>
            <person name="Kidane D.T."/>
            <person name="Mehari Y.T."/>
            <person name="Rice F.C."/>
            <person name="Arivett B.A."/>
            <person name="Farone A.L."/>
            <person name="Berk S.G."/>
            <person name="Farone M.B."/>
        </authorList>
    </citation>
    <scope>NUCLEOTIDE SEQUENCE</scope>
    <source>
        <strain evidence="6">HT99</strain>
    </source>
</reference>
<keyword evidence="2" id="KW-0378">Hydrolase</keyword>
<evidence type="ECO:0000313" key="5">
    <source>
        <dbReference type="EMBL" id="KRG20863.1"/>
    </source>
</evidence>
<comment type="caution">
    <text evidence="2">Lacks conserved residue(s) required for the propagation of feature annotation.</text>
</comment>
<gene>
    <name evidence="6" type="ORF">HT99x_007825</name>
    <name evidence="5" type="ORF">HT99x_02080</name>
</gene>
<feature type="short sequence motif" description="GXSXG" evidence="2">
    <location>
        <begin position="73"/>
        <end position="77"/>
    </location>
</feature>
<dbReference type="GO" id="GO:0016787">
    <property type="term" value="F:hydrolase activity"/>
    <property type="evidence" value="ECO:0007669"/>
    <property type="project" value="UniProtKB-UniRule"/>
</dbReference>
<dbReference type="InterPro" id="IPR016035">
    <property type="entry name" value="Acyl_Trfase/lysoPLipase"/>
</dbReference>
<keyword evidence="7" id="KW-1185">Reference proteome</keyword>
<evidence type="ECO:0000313" key="6">
    <source>
        <dbReference type="EMBL" id="MCS5711340.1"/>
    </source>
</evidence>
<dbReference type="Proteomes" id="UP000051497">
    <property type="component" value="Unassembled WGS sequence"/>
</dbReference>